<evidence type="ECO:0000313" key="1">
    <source>
        <dbReference type="EMBL" id="EJF97711.1"/>
    </source>
</evidence>
<protein>
    <recommendedName>
        <fullName evidence="3">Transglycosylase SLT domain-containing protein</fullName>
    </recommendedName>
</protein>
<accession>A0A9P2W3E1</accession>
<dbReference type="OrthoDB" id="8277605at2"/>
<keyword evidence="2" id="KW-1185">Reference proteome</keyword>
<evidence type="ECO:0000313" key="2">
    <source>
        <dbReference type="Proteomes" id="UP000002648"/>
    </source>
</evidence>
<reference evidence="1 2" key="1">
    <citation type="submission" date="2012-03" db="EMBL/GenBank/DDBJ databases">
        <title>The Genome Sequence of Bartonella taylorii 8TBB.</title>
        <authorList>
            <consortium name="The Broad Institute Genome Sequencing Platform"/>
            <consortium name="The Broad Institute Genome Sequencing Center for Infectious Disease"/>
            <person name="Feldgarden M."/>
            <person name="Kirby J."/>
            <person name="Kosoy M."/>
            <person name="Birtles R."/>
            <person name="Probert W.S."/>
            <person name="Chiaraviglio L."/>
            <person name="Young S.K."/>
            <person name="Zeng Q."/>
            <person name="Gargeya S."/>
            <person name="Fitzgerald M."/>
            <person name="Haas B."/>
            <person name="Abouelleil A."/>
            <person name="Alvarado L."/>
            <person name="Arachchi H.M."/>
            <person name="Berlin A."/>
            <person name="Chapman S.B."/>
            <person name="Gearin G."/>
            <person name="Goldberg J."/>
            <person name="Griggs A."/>
            <person name="Gujja S."/>
            <person name="Hansen M."/>
            <person name="Heiman D."/>
            <person name="Howarth C."/>
            <person name="Larimer J."/>
            <person name="Lui A."/>
            <person name="MacDonald P.J.P."/>
            <person name="McCowen C."/>
            <person name="Montmayeur A."/>
            <person name="Murphy C."/>
            <person name="Neiman D."/>
            <person name="Pearson M."/>
            <person name="Priest M."/>
            <person name="Roberts A."/>
            <person name="Saif S."/>
            <person name="Shea T."/>
            <person name="Sisk P."/>
            <person name="Stolte C."/>
            <person name="Sykes S."/>
            <person name="Wortman J."/>
            <person name="Nusbaum C."/>
            <person name="Birren B."/>
        </authorList>
    </citation>
    <scope>NUCLEOTIDE SEQUENCE [LARGE SCALE GENOMIC DNA]</scope>
    <source>
        <strain evidence="1 2">8TBB</strain>
    </source>
</reference>
<dbReference type="RefSeq" id="WP_004857861.1">
    <property type="nucleotide sequence ID" value="NZ_JH725050.1"/>
</dbReference>
<organism evidence="1 2">
    <name type="scientific">Bartonella taylorii 8TBB</name>
    <dbReference type="NCBI Taxonomy" id="1094560"/>
    <lineage>
        <taxon>Bacteria</taxon>
        <taxon>Pseudomonadati</taxon>
        <taxon>Pseudomonadota</taxon>
        <taxon>Alphaproteobacteria</taxon>
        <taxon>Hyphomicrobiales</taxon>
        <taxon>Bartonellaceae</taxon>
        <taxon>Bartonella</taxon>
    </lineage>
</organism>
<evidence type="ECO:0008006" key="3">
    <source>
        <dbReference type="Google" id="ProtNLM"/>
    </source>
</evidence>
<name>A0A9P2W3E1_BARTA</name>
<dbReference type="AlphaFoldDB" id="A0A9P2W3E1"/>
<proteinExistence type="predicted"/>
<sequence length="218" mass="24328">MTIPNFMMLLATCAPTIHPTTFPAVVMQKSQDYIYVIGFNDCHKLSHQPSTFQEEIATAEKLMHNCHNFDISLGQINVNNLELVCTSYSDLFDPCKNLKAAQVILTYCYKQAVSKYSFERTALQAALSYYKTRNFNGGFSTASVQKVSSHTGVKVPTLVGEELQETLQLHTKGQEHIIETEPLLPSSEEPADVFTHKASGVRDAFTAEDPSSLEKQQE</sequence>
<gene>
    <name evidence="1" type="ORF">ME9_00176</name>
</gene>
<dbReference type="CDD" id="cd16892">
    <property type="entry name" value="LT_VirB1-like"/>
    <property type="match status" value="1"/>
</dbReference>
<dbReference type="Proteomes" id="UP000002648">
    <property type="component" value="Unassembled WGS sequence"/>
</dbReference>
<dbReference type="EMBL" id="AIMD01000006">
    <property type="protein sequence ID" value="EJF97711.1"/>
    <property type="molecule type" value="Genomic_DNA"/>
</dbReference>
<comment type="caution">
    <text evidence="1">The sequence shown here is derived from an EMBL/GenBank/DDBJ whole genome shotgun (WGS) entry which is preliminary data.</text>
</comment>